<keyword evidence="2" id="KW-0812">Transmembrane</keyword>
<accession>A0A238TC02</accession>
<evidence type="ECO:0000313" key="5">
    <source>
        <dbReference type="Proteomes" id="UP000215450"/>
    </source>
</evidence>
<gene>
    <name evidence="4" type="ORF">KEBURONENSIS_01018</name>
    <name evidence="3" type="ORF">KEBURONENSIS_01094</name>
</gene>
<protein>
    <submittedName>
        <fullName evidence="4">Uncharacterized protein</fullName>
    </submittedName>
</protein>
<proteinExistence type="predicted"/>
<keyword evidence="5" id="KW-1185">Reference proteome</keyword>
<evidence type="ECO:0000313" key="3">
    <source>
        <dbReference type="EMBL" id="SMQ12085.1"/>
    </source>
</evidence>
<feature type="compositionally biased region" description="Basic and acidic residues" evidence="1">
    <location>
        <begin position="42"/>
        <end position="51"/>
    </location>
</feature>
<feature type="region of interest" description="Disordered" evidence="1">
    <location>
        <begin position="42"/>
        <end position="63"/>
    </location>
</feature>
<feature type="compositionally biased region" description="Basic and acidic residues" evidence="1">
    <location>
        <begin position="243"/>
        <end position="254"/>
    </location>
</feature>
<evidence type="ECO:0000256" key="1">
    <source>
        <dbReference type="SAM" id="MobiDB-lite"/>
    </source>
</evidence>
<reference evidence="3" key="1">
    <citation type="submission" date="2017-05" db="EMBL/GenBank/DDBJ databases">
        <authorList>
            <person name="Song R."/>
            <person name="Chenine A.L."/>
            <person name="Ruprecht R.M."/>
        </authorList>
    </citation>
    <scope>NUCLEOTIDE SEQUENCE</scope>
    <source>
        <strain evidence="3">Kingella_eburonensis</strain>
    </source>
</reference>
<dbReference type="OrthoDB" id="8613955at2"/>
<organism evidence="4 5">
    <name type="scientific">Kingella negevensis</name>
    <dbReference type="NCBI Taxonomy" id="1522312"/>
    <lineage>
        <taxon>Bacteria</taxon>
        <taxon>Pseudomonadati</taxon>
        <taxon>Pseudomonadota</taxon>
        <taxon>Betaproteobacteria</taxon>
        <taxon>Neisseriales</taxon>
        <taxon>Neisseriaceae</taxon>
        <taxon>Kingella</taxon>
    </lineage>
</organism>
<dbReference type="GeneID" id="83624796"/>
<evidence type="ECO:0000256" key="2">
    <source>
        <dbReference type="SAM" id="Phobius"/>
    </source>
</evidence>
<dbReference type="EMBL" id="FXUV01000014">
    <property type="protein sequence ID" value="SMQ12085.1"/>
    <property type="molecule type" value="Genomic_DNA"/>
</dbReference>
<keyword evidence="2" id="KW-1133">Transmembrane helix</keyword>
<feature type="compositionally biased region" description="Acidic residues" evidence="1">
    <location>
        <begin position="207"/>
        <end position="220"/>
    </location>
</feature>
<dbReference type="EMBL" id="FXUV02000016">
    <property type="protein sequence ID" value="SNB62723.1"/>
    <property type="molecule type" value="Genomic_DNA"/>
</dbReference>
<feature type="region of interest" description="Disordered" evidence="1">
    <location>
        <begin position="181"/>
        <end position="254"/>
    </location>
</feature>
<name>A0A238TC02_9NEIS</name>
<dbReference type="AlphaFoldDB" id="A0A238TC02"/>
<reference evidence="4 5" key="2">
    <citation type="submission" date="2017-06" db="EMBL/GenBank/DDBJ databases">
        <authorList>
            <person name="Kim H.J."/>
            <person name="Triplett B.A."/>
        </authorList>
    </citation>
    <scope>NUCLEOTIDE SEQUENCE [LARGE SCALE GENOMIC DNA]</scope>
    <source>
        <strain evidence="4">Kingella_eburonensis</strain>
    </source>
</reference>
<evidence type="ECO:0000313" key="4">
    <source>
        <dbReference type="EMBL" id="SNB62723.1"/>
    </source>
</evidence>
<feature type="compositionally biased region" description="Polar residues" evidence="1">
    <location>
        <begin position="192"/>
        <end position="206"/>
    </location>
</feature>
<dbReference type="RefSeq" id="WP_032137902.1">
    <property type="nucleotide sequence ID" value="NZ_CCNJ01000071.1"/>
</dbReference>
<dbReference type="STRING" id="1522312.GCA_900177895_00749"/>
<dbReference type="Proteomes" id="UP000215450">
    <property type="component" value="Unassembled WGS sequence"/>
</dbReference>
<keyword evidence="2" id="KW-0472">Membrane</keyword>
<feature type="transmembrane region" description="Helical" evidence="2">
    <location>
        <begin position="9"/>
        <end position="30"/>
    </location>
</feature>
<sequence length="254" mass="27759">MAKLTPLKIIFWAATISLFAGLSVGAWFFIQQTSASAAKIHDVERAPRQPEKPLATNEPIPEPMASSPFENTGNSTGQDVVINAGDFIYNNGETRVRLLLNNQGTFPATAVYVSLNLFLDGSHEPVAQIIGSPVLLNGALYPSEKLMIEIPVQGEAWQSEQVAQASKRKIVVQIVSVADGNNDNADYPQISEPLTLNQVKPVSPEQSQDDNPPEEDETASEPETSQPENEPILHEDEPTGEPRIIHFEEKTTVH</sequence>